<dbReference type="EMBL" id="FNXY01000003">
    <property type="protein sequence ID" value="SEI77585.1"/>
    <property type="molecule type" value="Genomic_DNA"/>
</dbReference>
<sequence length="61" mass="6692">MDGSEIFSFLILLIGTYKECSIPKGNEHSLYVPKNYFFFFFPLAAGVAGSFACISAIAFSI</sequence>
<gene>
    <name evidence="2" type="ORF">SAMN04487995_2153</name>
</gene>
<dbReference type="Proteomes" id="UP000199532">
    <property type="component" value="Unassembled WGS sequence"/>
</dbReference>
<evidence type="ECO:0000313" key="3">
    <source>
        <dbReference type="Proteomes" id="UP000199532"/>
    </source>
</evidence>
<protein>
    <submittedName>
        <fullName evidence="2">Uncharacterized protein</fullName>
    </submittedName>
</protein>
<feature type="transmembrane region" description="Helical" evidence="1">
    <location>
        <begin position="36"/>
        <end position="59"/>
    </location>
</feature>
<evidence type="ECO:0000313" key="2">
    <source>
        <dbReference type="EMBL" id="SEI77585.1"/>
    </source>
</evidence>
<evidence type="ECO:0000256" key="1">
    <source>
        <dbReference type="SAM" id="Phobius"/>
    </source>
</evidence>
<proteinExistence type="predicted"/>
<keyword evidence="1" id="KW-0812">Transmembrane</keyword>
<keyword evidence="3" id="KW-1185">Reference proteome</keyword>
<dbReference type="AlphaFoldDB" id="A0A1H6TMZ2"/>
<reference evidence="2 3" key="1">
    <citation type="submission" date="2016-10" db="EMBL/GenBank/DDBJ databases">
        <authorList>
            <person name="de Groot N.N."/>
        </authorList>
    </citation>
    <scope>NUCLEOTIDE SEQUENCE [LARGE SCALE GENOMIC DNA]</scope>
    <source>
        <strain evidence="2 3">DSM 19938</strain>
    </source>
</reference>
<keyword evidence="1" id="KW-0472">Membrane</keyword>
<name>A0A1H6TMZ2_9BACT</name>
<organism evidence="2 3">
    <name type="scientific">Dyadobacter koreensis</name>
    <dbReference type="NCBI Taxonomy" id="408657"/>
    <lineage>
        <taxon>Bacteria</taxon>
        <taxon>Pseudomonadati</taxon>
        <taxon>Bacteroidota</taxon>
        <taxon>Cytophagia</taxon>
        <taxon>Cytophagales</taxon>
        <taxon>Spirosomataceae</taxon>
        <taxon>Dyadobacter</taxon>
    </lineage>
</organism>
<keyword evidence="1" id="KW-1133">Transmembrane helix</keyword>
<accession>A0A1H6TMZ2</accession>